<gene>
    <name evidence="2" type="ORF">CYMTET_47820</name>
</gene>
<accession>A0AAE0EVR8</accession>
<comment type="caution">
    <text evidence="2">The sequence shown here is derived from an EMBL/GenBank/DDBJ whole genome shotgun (WGS) entry which is preliminary data.</text>
</comment>
<keyword evidence="3" id="KW-1185">Reference proteome</keyword>
<proteinExistence type="predicted"/>
<dbReference type="Proteomes" id="UP001190700">
    <property type="component" value="Unassembled WGS sequence"/>
</dbReference>
<sequence length="116" mass="12143">MENEGRTHASSEDYADTAGTEKSHVGRRQVGLQVGLGALLLQDSFKYPAEAITLQEATPARYVSGELPAAEAATANLFETNTYSVVNVFDLTTRNLAASAAQVDVPEGNGSGDAPT</sequence>
<feature type="compositionally biased region" description="Basic and acidic residues" evidence="1">
    <location>
        <begin position="1"/>
        <end position="11"/>
    </location>
</feature>
<evidence type="ECO:0000313" key="2">
    <source>
        <dbReference type="EMBL" id="KAK3242496.1"/>
    </source>
</evidence>
<dbReference type="AlphaFoldDB" id="A0AAE0EVR8"/>
<organism evidence="2 3">
    <name type="scientific">Cymbomonas tetramitiformis</name>
    <dbReference type="NCBI Taxonomy" id="36881"/>
    <lineage>
        <taxon>Eukaryota</taxon>
        <taxon>Viridiplantae</taxon>
        <taxon>Chlorophyta</taxon>
        <taxon>Pyramimonadophyceae</taxon>
        <taxon>Pyramimonadales</taxon>
        <taxon>Pyramimonadaceae</taxon>
        <taxon>Cymbomonas</taxon>
    </lineage>
</organism>
<reference evidence="2 3" key="1">
    <citation type="journal article" date="2015" name="Genome Biol. Evol.">
        <title>Comparative Genomics of a Bacterivorous Green Alga Reveals Evolutionary Causalities and Consequences of Phago-Mixotrophic Mode of Nutrition.</title>
        <authorList>
            <person name="Burns J.A."/>
            <person name="Paasch A."/>
            <person name="Narechania A."/>
            <person name="Kim E."/>
        </authorList>
    </citation>
    <scope>NUCLEOTIDE SEQUENCE [LARGE SCALE GENOMIC DNA]</scope>
    <source>
        <strain evidence="2 3">PLY_AMNH</strain>
    </source>
</reference>
<dbReference type="EMBL" id="LGRX02033159">
    <property type="protein sequence ID" value="KAK3242496.1"/>
    <property type="molecule type" value="Genomic_DNA"/>
</dbReference>
<protein>
    <submittedName>
        <fullName evidence="2">Trypsin protease</fullName>
    </submittedName>
</protein>
<evidence type="ECO:0000256" key="1">
    <source>
        <dbReference type="SAM" id="MobiDB-lite"/>
    </source>
</evidence>
<evidence type="ECO:0000313" key="3">
    <source>
        <dbReference type="Proteomes" id="UP001190700"/>
    </source>
</evidence>
<dbReference type="GO" id="GO:0006508">
    <property type="term" value="P:proteolysis"/>
    <property type="evidence" value="ECO:0007669"/>
    <property type="project" value="UniProtKB-KW"/>
</dbReference>
<keyword evidence="2" id="KW-0645">Protease</keyword>
<feature type="region of interest" description="Disordered" evidence="1">
    <location>
        <begin position="1"/>
        <end position="27"/>
    </location>
</feature>
<keyword evidence="2" id="KW-0378">Hydrolase</keyword>
<name>A0AAE0EVR8_9CHLO</name>
<dbReference type="GO" id="GO:0008233">
    <property type="term" value="F:peptidase activity"/>
    <property type="evidence" value="ECO:0007669"/>
    <property type="project" value="UniProtKB-KW"/>
</dbReference>